<dbReference type="Proteomes" id="UP001596039">
    <property type="component" value="Unassembled WGS sequence"/>
</dbReference>
<proteinExistence type="inferred from homology"/>
<sequence>MSYTAETVQLLSPEGSLVENDRTSQYLPIIEKLSDEQLKDFHRQMVVIRRFDVEAGNLQRQGQLALWIPSIGQEGAQVGSGYAARPQDHIFPAYREHVVGRIRGLDPMRLIEMLRGLSHGGWVPSETGNFHLYSIVIGTQTLHATGYAMGIALDGASGTGDPETDAAVLVYFGDGATSQGDVSEAFVFAASYQTPQVFFLQNNHWAISVPVERQSRTPLYLRSTGFGIPSVQVDGNDVLASYAVTKDSLDAARGGAGPRFIEALTYRIGAHTSSDDPTKYRDSAEVERWSQRDPISRFETFLRAKGAGDDFFHEVATEAEDLAADVRARTLTLQDPPTSKIFEHVYTDPHSLVAEQSAWLTAYESSFEEAAE</sequence>
<evidence type="ECO:0000313" key="6">
    <source>
        <dbReference type="EMBL" id="MFC5502232.1"/>
    </source>
</evidence>
<dbReference type="InterPro" id="IPR029061">
    <property type="entry name" value="THDP-binding"/>
</dbReference>
<comment type="caution">
    <text evidence="6">The sequence shown here is derived from an EMBL/GenBank/DDBJ whole genome shotgun (WGS) entry which is preliminary data.</text>
</comment>
<dbReference type="SUPFAM" id="SSF52518">
    <property type="entry name" value="Thiamin diphosphate-binding fold (THDP-binding)"/>
    <property type="match status" value="1"/>
</dbReference>
<evidence type="ECO:0000256" key="4">
    <source>
        <dbReference type="RuleBase" id="RU365014"/>
    </source>
</evidence>
<dbReference type="Pfam" id="PF00676">
    <property type="entry name" value="E1_dh"/>
    <property type="match status" value="1"/>
</dbReference>
<keyword evidence="7" id="KW-1185">Reference proteome</keyword>
<organism evidence="6 7">
    <name type="scientific">Lysinimonas soli</name>
    <dbReference type="NCBI Taxonomy" id="1074233"/>
    <lineage>
        <taxon>Bacteria</taxon>
        <taxon>Bacillati</taxon>
        <taxon>Actinomycetota</taxon>
        <taxon>Actinomycetes</taxon>
        <taxon>Micrococcales</taxon>
        <taxon>Microbacteriaceae</taxon>
        <taxon>Lysinimonas</taxon>
    </lineage>
</organism>
<dbReference type="RefSeq" id="WP_386739932.1">
    <property type="nucleotide sequence ID" value="NZ_JBHSMG010000002.1"/>
</dbReference>
<evidence type="ECO:0000256" key="3">
    <source>
        <dbReference type="ARBA" id="ARBA00023052"/>
    </source>
</evidence>
<comment type="function">
    <text evidence="4">The branched-chain alpha-keto dehydrogenase complex catalyzes the overall conversion of alpha-keto acids to acyl-CoA and CO(2). It contains multiple copies of three enzymatic components: branched-chain alpha-keto acid decarboxylase (E1), lipoamide acyltransferase (E2) and lipoamide dehydrogenase (E3).</text>
</comment>
<evidence type="ECO:0000313" key="7">
    <source>
        <dbReference type="Proteomes" id="UP001596039"/>
    </source>
</evidence>
<feature type="domain" description="Dehydrogenase E1 component" evidence="5">
    <location>
        <begin position="44"/>
        <end position="309"/>
    </location>
</feature>
<dbReference type="InterPro" id="IPR001017">
    <property type="entry name" value="DH_E1"/>
</dbReference>
<comment type="similarity">
    <text evidence="4">Belongs to the BCKDHA family.</text>
</comment>
<dbReference type="InterPro" id="IPR050771">
    <property type="entry name" value="Alpha-ketoacid_DH_E1_comp"/>
</dbReference>
<dbReference type="CDD" id="cd02000">
    <property type="entry name" value="TPP_E1_PDC_ADC_BCADC"/>
    <property type="match status" value="1"/>
</dbReference>
<protein>
    <recommendedName>
        <fullName evidence="4">2-oxoisovalerate dehydrogenase subunit alpha</fullName>
        <ecNumber evidence="4">1.2.4.4</ecNumber>
    </recommendedName>
    <alternativeName>
        <fullName evidence="4">Branched-chain alpha-keto acid dehydrogenase E1 component alpha chain</fullName>
    </alternativeName>
</protein>
<evidence type="ECO:0000256" key="1">
    <source>
        <dbReference type="ARBA" id="ARBA00001964"/>
    </source>
</evidence>
<dbReference type="PANTHER" id="PTHR43380">
    <property type="entry name" value="2-OXOISOVALERATE DEHYDROGENASE SUBUNIT ALPHA, MITOCHONDRIAL"/>
    <property type="match status" value="1"/>
</dbReference>
<name>A0ABW0NSK0_9MICO</name>
<accession>A0ABW0NSK0</accession>
<dbReference type="PANTHER" id="PTHR43380:SF1">
    <property type="entry name" value="2-OXOISOVALERATE DEHYDROGENASE SUBUNIT ALPHA, MITOCHONDRIAL"/>
    <property type="match status" value="1"/>
</dbReference>
<keyword evidence="3 4" id="KW-0786">Thiamine pyrophosphate</keyword>
<gene>
    <name evidence="6" type="ORF">ACFPJ4_08270</name>
</gene>
<dbReference type="EC" id="1.2.4.4" evidence="4"/>
<comment type="catalytic activity">
    <reaction evidence="4">
        <text>N(6)-[(R)-lipoyl]-L-lysyl-[protein] + 3-methyl-2-oxobutanoate + H(+) = N(6)-[(R)-S(8)-2-methylpropanoyldihydrolipoyl]-L-lysyl-[protein] + CO2</text>
        <dbReference type="Rhea" id="RHEA:13457"/>
        <dbReference type="Rhea" id="RHEA-COMP:10474"/>
        <dbReference type="Rhea" id="RHEA-COMP:10497"/>
        <dbReference type="ChEBI" id="CHEBI:11851"/>
        <dbReference type="ChEBI" id="CHEBI:15378"/>
        <dbReference type="ChEBI" id="CHEBI:16526"/>
        <dbReference type="ChEBI" id="CHEBI:83099"/>
        <dbReference type="ChEBI" id="CHEBI:83142"/>
        <dbReference type="EC" id="1.2.4.4"/>
    </reaction>
</comment>
<evidence type="ECO:0000256" key="2">
    <source>
        <dbReference type="ARBA" id="ARBA00023002"/>
    </source>
</evidence>
<comment type="cofactor">
    <cofactor evidence="1 4">
        <name>thiamine diphosphate</name>
        <dbReference type="ChEBI" id="CHEBI:58937"/>
    </cofactor>
</comment>
<evidence type="ECO:0000259" key="5">
    <source>
        <dbReference type="Pfam" id="PF00676"/>
    </source>
</evidence>
<reference evidence="7" key="1">
    <citation type="journal article" date="2019" name="Int. J. Syst. Evol. Microbiol.">
        <title>The Global Catalogue of Microorganisms (GCM) 10K type strain sequencing project: providing services to taxonomists for standard genome sequencing and annotation.</title>
        <authorList>
            <consortium name="The Broad Institute Genomics Platform"/>
            <consortium name="The Broad Institute Genome Sequencing Center for Infectious Disease"/>
            <person name="Wu L."/>
            <person name="Ma J."/>
        </authorList>
    </citation>
    <scope>NUCLEOTIDE SEQUENCE [LARGE SCALE GENOMIC DNA]</scope>
    <source>
        <strain evidence="7">CGMCC 4.6997</strain>
    </source>
</reference>
<dbReference type="EMBL" id="JBHSMG010000002">
    <property type="protein sequence ID" value="MFC5502232.1"/>
    <property type="molecule type" value="Genomic_DNA"/>
</dbReference>
<keyword evidence="2 4" id="KW-0560">Oxidoreductase</keyword>
<dbReference type="Gene3D" id="3.40.50.970">
    <property type="match status" value="1"/>
</dbReference>